<dbReference type="InterPro" id="IPR051475">
    <property type="entry name" value="Diverse_Ion_Transporter"/>
</dbReference>
<feature type="transmembrane region" description="Helical" evidence="6">
    <location>
        <begin position="416"/>
        <end position="436"/>
    </location>
</feature>
<dbReference type="InterPro" id="IPR004680">
    <property type="entry name" value="Cit_transptr-like_dom"/>
</dbReference>
<feature type="transmembrane region" description="Helical" evidence="6">
    <location>
        <begin position="584"/>
        <end position="606"/>
    </location>
</feature>
<comment type="subcellular location">
    <subcellularLocation>
        <location evidence="1">Membrane</location>
        <topology evidence="1">Multi-pass membrane protein</topology>
    </subcellularLocation>
</comment>
<evidence type="ECO:0000256" key="5">
    <source>
        <dbReference type="ARBA" id="ARBA00023136"/>
    </source>
</evidence>
<evidence type="ECO:0000256" key="3">
    <source>
        <dbReference type="ARBA" id="ARBA00022692"/>
    </source>
</evidence>
<feature type="transmembrane region" description="Helical" evidence="6">
    <location>
        <begin position="264"/>
        <end position="281"/>
    </location>
</feature>
<keyword evidence="9" id="KW-1185">Reference proteome</keyword>
<evidence type="ECO:0000313" key="9">
    <source>
        <dbReference type="Proteomes" id="UP001153712"/>
    </source>
</evidence>
<feature type="transmembrane region" description="Helical" evidence="6">
    <location>
        <begin position="333"/>
        <end position="358"/>
    </location>
</feature>
<keyword evidence="5 6" id="KW-0472">Membrane</keyword>
<dbReference type="GO" id="GO:0055085">
    <property type="term" value="P:transmembrane transport"/>
    <property type="evidence" value="ECO:0007669"/>
    <property type="project" value="InterPro"/>
</dbReference>
<dbReference type="Proteomes" id="UP001153712">
    <property type="component" value="Chromosome 4"/>
</dbReference>
<accession>A0A9P0E0Z6</accession>
<keyword evidence="3 6" id="KW-0812">Transmembrane</keyword>
<dbReference type="GO" id="GO:0016020">
    <property type="term" value="C:membrane"/>
    <property type="evidence" value="ECO:0007669"/>
    <property type="project" value="UniProtKB-SubCell"/>
</dbReference>
<dbReference type="CDD" id="cd01116">
    <property type="entry name" value="P_permease"/>
    <property type="match status" value="1"/>
</dbReference>
<dbReference type="Pfam" id="PF03600">
    <property type="entry name" value="CitMHS"/>
    <property type="match status" value="1"/>
</dbReference>
<dbReference type="PANTHER" id="PTHR43568">
    <property type="entry name" value="P PROTEIN"/>
    <property type="match status" value="1"/>
</dbReference>
<feature type="transmembrane region" description="Helical" evidence="6">
    <location>
        <begin position="241"/>
        <end position="258"/>
    </location>
</feature>
<sequence>MEDLSFRKSVFNTPNSSNGRIPVVSPCPPSALNDFHKNQPNFDIYSTSQSILYGSKNIPVQLRNDFKPYWKLIKISSLVIIWMVLSYALMANSEKDKKNYHITIKNNTPSGFVLHETPKDNKLLVILKGKLLPPYYGYLTNQKVNVWVEMVVLKPPVNGRLPKSERQSISDVWSIPVANHNLTKGIEVPNNAYTRTFHLLPFQYNYTKATVLMMQFQTENLTTNFTVSMKYNINPTNPKDGIFYGLLILILLYGLIIFDVIHRTLASILASTVSIATLAAFDQRPSLAELVSWIDMETMVLLFSMMTMVSIFSETGVFDYAAVLAFKKTGGKLWPLINVLCLLTALSSCFLDSVTTLLLITPVTIKLCEVMKLNPIQILMYTLIFSNIGGAITPIGDPPNVLIASNPEVVRQNVNFGVFTLHMGTGTLFVLVVVYLQIRILYRDMKYYRFDEPAEIQDLKREIAVWERTAASMSSYSKDENHVKDSLLKQMVTLRNKLRDTVYVASNSNEELPDIEELKRQYPIRNKSLLIKSGLTLLLVIIVFFLNGIPAFSKLGLGWTALLGSILLLILYDTQDLESILARVEWSTLIFFASLFILMEALSRLGLIDWIGHQTEAIITSVDREYRLAAATVLILWVSAVASAFVDNLPLTTMMLKIATDLAANEALKLPLQPLIWALSFGACLGGNGSLFGSSSNIICAGLAEQHGYRITFMRFMKVGLPIMITSTTVITIYLLICHVILQWH</sequence>
<feature type="transmembrane region" description="Helical" evidence="6">
    <location>
        <begin position="378"/>
        <end position="396"/>
    </location>
</feature>
<feature type="transmembrane region" description="Helical" evidence="6">
    <location>
        <begin position="69"/>
        <end position="90"/>
    </location>
</feature>
<proteinExistence type="predicted"/>
<evidence type="ECO:0000313" key="8">
    <source>
        <dbReference type="EMBL" id="CAH1184847.1"/>
    </source>
</evidence>
<feature type="transmembrane region" description="Helical" evidence="6">
    <location>
        <begin position="293"/>
        <end position="313"/>
    </location>
</feature>
<evidence type="ECO:0000256" key="6">
    <source>
        <dbReference type="SAM" id="Phobius"/>
    </source>
</evidence>
<evidence type="ECO:0000259" key="7">
    <source>
        <dbReference type="Pfam" id="PF03600"/>
    </source>
</evidence>
<feature type="transmembrane region" description="Helical" evidence="6">
    <location>
        <begin position="719"/>
        <end position="742"/>
    </location>
</feature>
<organism evidence="8 9">
    <name type="scientific">Phyllotreta striolata</name>
    <name type="common">Striped flea beetle</name>
    <name type="synonym">Crioceris striolata</name>
    <dbReference type="NCBI Taxonomy" id="444603"/>
    <lineage>
        <taxon>Eukaryota</taxon>
        <taxon>Metazoa</taxon>
        <taxon>Ecdysozoa</taxon>
        <taxon>Arthropoda</taxon>
        <taxon>Hexapoda</taxon>
        <taxon>Insecta</taxon>
        <taxon>Pterygota</taxon>
        <taxon>Neoptera</taxon>
        <taxon>Endopterygota</taxon>
        <taxon>Coleoptera</taxon>
        <taxon>Polyphaga</taxon>
        <taxon>Cucujiformia</taxon>
        <taxon>Chrysomeloidea</taxon>
        <taxon>Chrysomelidae</taxon>
        <taxon>Galerucinae</taxon>
        <taxon>Alticini</taxon>
        <taxon>Phyllotreta</taxon>
    </lineage>
</organism>
<evidence type="ECO:0000256" key="2">
    <source>
        <dbReference type="ARBA" id="ARBA00022448"/>
    </source>
</evidence>
<gene>
    <name evidence="8" type="ORF">PHYEVI_LOCUS8032</name>
</gene>
<dbReference type="PANTHER" id="PTHR43568:SF1">
    <property type="entry name" value="P PROTEIN"/>
    <property type="match status" value="1"/>
</dbReference>
<protein>
    <recommendedName>
        <fullName evidence="7">Citrate transporter-like domain-containing protein</fullName>
    </recommendedName>
</protein>
<feature type="transmembrane region" description="Helical" evidence="6">
    <location>
        <begin position="626"/>
        <end position="646"/>
    </location>
</feature>
<keyword evidence="4 6" id="KW-1133">Transmembrane helix</keyword>
<feature type="transmembrane region" description="Helical" evidence="6">
    <location>
        <begin position="529"/>
        <end position="549"/>
    </location>
</feature>
<keyword evidence="2" id="KW-0813">Transport</keyword>
<feature type="transmembrane region" description="Helical" evidence="6">
    <location>
        <begin position="555"/>
        <end position="572"/>
    </location>
</feature>
<evidence type="ECO:0000256" key="4">
    <source>
        <dbReference type="ARBA" id="ARBA00022989"/>
    </source>
</evidence>
<dbReference type="OrthoDB" id="442352at2759"/>
<name>A0A9P0E0Z6_PHYSR</name>
<feature type="domain" description="Citrate transporter-like" evidence="7">
    <location>
        <begin position="253"/>
        <end position="682"/>
    </location>
</feature>
<reference evidence="8" key="1">
    <citation type="submission" date="2022-01" db="EMBL/GenBank/DDBJ databases">
        <authorList>
            <person name="King R."/>
        </authorList>
    </citation>
    <scope>NUCLEOTIDE SEQUENCE</scope>
</reference>
<dbReference type="EMBL" id="OU900097">
    <property type="protein sequence ID" value="CAH1184847.1"/>
    <property type="molecule type" value="Genomic_DNA"/>
</dbReference>
<evidence type="ECO:0000256" key="1">
    <source>
        <dbReference type="ARBA" id="ARBA00004141"/>
    </source>
</evidence>
<dbReference type="AlphaFoldDB" id="A0A9P0E0Z6"/>